<dbReference type="Proteomes" id="UP001251085">
    <property type="component" value="Unassembled WGS sequence"/>
</dbReference>
<comment type="caution">
    <text evidence="1">The sequence shown here is derived from an EMBL/GenBank/DDBJ whole genome shotgun (WGS) entry which is preliminary data.</text>
</comment>
<dbReference type="EMBL" id="JAVRQI010000005">
    <property type="protein sequence ID" value="MDT1061957.1"/>
    <property type="molecule type" value="Genomic_DNA"/>
</dbReference>
<accession>A0ABU3EDS7</accession>
<dbReference type="InterPro" id="IPR036291">
    <property type="entry name" value="NAD(P)-bd_dom_sf"/>
</dbReference>
<reference evidence="2" key="1">
    <citation type="submission" date="2023-07" db="EMBL/GenBank/DDBJ databases">
        <title>Characterization of two Paracoccaceae strains isolated from Phycosphere and proposal of Xinfangfangia lacusdiani sp. nov.</title>
        <authorList>
            <person name="Deng Y."/>
            <person name="Zhang Y.Q."/>
        </authorList>
    </citation>
    <scope>NUCLEOTIDE SEQUENCE [LARGE SCALE GENOMIC DNA]</scope>
    <source>
        <strain evidence="2">CPCC 101403</strain>
    </source>
</reference>
<dbReference type="Gene3D" id="3.40.50.720">
    <property type="entry name" value="NAD(P)-binding Rossmann-like Domain"/>
    <property type="match status" value="1"/>
</dbReference>
<dbReference type="RefSeq" id="WP_311759049.1">
    <property type="nucleotide sequence ID" value="NZ_JAVRQI010000005.1"/>
</dbReference>
<organism evidence="1 2">
    <name type="scientific">Paracoccus broussonetiae</name>
    <dbReference type="NCBI Taxonomy" id="3075834"/>
    <lineage>
        <taxon>Bacteria</taxon>
        <taxon>Pseudomonadati</taxon>
        <taxon>Pseudomonadota</taxon>
        <taxon>Alphaproteobacteria</taxon>
        <taxon>Rhodobacterales</taxon>
        <taxon>Paracoccaceae</taxon>
        <taxon>Paracoccus</taxon>
    </lineage>
</organism>
<keyword evidence="2" id="KW-1185">Reference proteome</keyword>
<gene>
    <name evidence="1" type="ORF">RM190_08830</name>
</gene>
<sequence>MLLKDKTAVIFGESGAIVGAIAKVLARNGARLWLGGRSQNFGAARIFNNWAKY</sequence>
<dbReference type="SUPFAM" id="SSF51735">
    <property type="entry name" value="NAD(P)-binding Rossmann-fold domains"/>
    <property type="match status" value="1"/>
</dbReference>
<proteinExistence type="predicted"/>
<name>A0ABU3EDS7_9RHOB</name>
<protein>
    <submittedName>
        <fullName evidence="1">Uncharacterized protein</fullName>
    </submittedName>
</protein>
<evidence type="ECO:0000313" key="1">
    <source>
        <dbReference type="EMBL" id="MDT1061957.1"/>
    </source>
</evidence>
<evidence type="ECO:0000313" key="2">
    <source>
        <dbReference type="Proteomes" id="UP001251085"/>
    </source>
</evidence>